<gene>
    <name evidence="2" type="ORF">MM415A00502_0049</name>
    <name evidence="1" type="ORF">MM415B00571_0060</name>
    <name evidence="3" type="ORF">TM448B02122_0008</name>
</gene>
<dbReference type="EMBL" id="MT141508">
    <property type="protein sequence ID" value="QJA63914.1"/>
    <property type="molecule type" value="Genomic_DNA"/>
</dbReference>
<evidence type="ECO:0000313" key="2">
    <source>
        <dbReference type="EMBL" id="QJA81725.1"/>
    </source>
</evidence>
<organism evidence="3">
    <name type="scientific">viral metagenome</name>
    <dbReference type="NCBI Taxonomy" id="1070528"/>
    <lineage>
        <taxon>unclassified sequences</taxon>
        <taxon>metagenomes</taxon>
        <taxon>organismal metagenomes</taxon>
    </lineage>
</organism>
<dbReference type="EMBL" id="MT142467">
    <property type="protein sequence ID" value="QJA81725.1"/>
    <property type="molecule type" value="Genomic_DNA"/>
</dbReference>
<sequence length="62" mass="7391">MELNLQKIKLEMERSGIETKAALARKMKIDKQLIQYYFKTKTIKAAEKFGKFFKINSMEFIK</sequence>
<proteinExistence type="predicted"/>
<dbReference type="AlphaFoldDB" id="A0A6M3XSL3"/>
<evidence type="ECO:0000313" key="1">
    <source>
        <dbReference type="EMBL" id="QJA63914.1"/>
    </source>
</evidence>
<name>A0A6M3XSL3_9ZZZZ</name>
<protein>
    <submittedName>
        <fullName evidence="3">Uncharacterized protein</fullName>
    </submittedName>
</protein>
<evidence type="ECO:0000313" key="3">
    <source>
        <dbReference type="EMBL" id="QJI00820.1"/>
    </source>
</evidence>
<dbReference type="EMBL" id="MT144878">
    <property type="protein sequence ID" value="QJI00820.1"/>
    <property type="molecule type" value="Genomic_DNA"/>
</dbReference>
<reference evidence="3" key="1">
    <citation type="submission" date="2020-03" db="EMBL/GenBank/DDBJ databases">
        <title>The deep terrestrial virosphere.</title>
        <authorList>
            <person name="Holmfeldt K."/>
            <person name="Nilsson E."/>
            <person name="Simone D."/>
            <person name="Lopez-Fernandez M."/>
            <person name="Wu X."/>
            <person name="de Brujin I."/>
            <person name="Lundin D."/>
            <person name="Andersson A."/>
            <person name="Bertilsson S."/>
            <person name="Dopson M."/>
        </authorList>
    </citation>
    <scope>NUCLEOTIDE SEQUENCE</scope>
    <source>
        <strain evidence="2">MM415A00502</strain>
        <strain evidence="1">MM415B00571</strain>
        <strain evidence="3">TM448B02122</strain>
    </source>
</reference>
<accession>A0A6M3XSL3</accession>